<accession>A0A0E9LWQ2</accession>
<dbReference type="EMBL" id="BAZW01000008">
    <property type="protein sequence ID" value="GAO29305.1"/>
    <property type="molecule type" value="Genomic_DNA"/>
</dbReference>
<protein>
    <submittedName>
        <fullName evidence="1">Insulinase-like:peptidase M16, C-terminal</fullName>
    </submittedName>
</protein>
<dbReference type="GO" id="GO:0046872">
    <property type="term" value="F:metal ion binding"/>
    <property type="evidence" value="ECO:0007669"/>
    <property type="project" value="InterPro"/>
</dbReference>
<organism evidence="1 2">
    <name type="scientific">Geofilum rubicundum JCM 15548</name>
    <dbReference type="NCBI Taxonomy" id="1236989"/>
    <lineage>
        <taxon>Bacteria</taxon>
        <taxon>Pseudomonadati</taxon>
        <taxon>Bacteroidota</taxon>
        <taxon>Bacteroidia</taxon>
        <taxon>Marinilabiliales</taxon>
        <taxon>Marinilabiliaceae</taxon>
        <taxon>Geofilum</taxon>
    </lineage>
</organism>
<dbReference type="Proteomes" id="UP000032900">
    <property type="component" value="Unassembled WGS sequence"/>
</dbReference>
<dbReference type="AlphaFoldDB" id="A0A0E9LWQ2"/>
<dbReference type="Gene3D" id="2.50.20.10">
    <property type="entry name" value="Lipoprotein localisation LolA/LolB/LppX"/>
    <property type="match status" value="1"/>
</dbReference>
<sequence length="326" mass="36015">MQTELVPAEDLELIKNMMTGSFSRSLEDPQTIANFALNIERYDLPADYYRTYLEKVAAVTAEDVMAMAKEYLNPEQAIILAVGEADKIEEVMRGFSPASEVTRYDYYGHEVSGAVAVSDITAEEVIERYLNAIGGPEAIETIQDVTTTATAAIQGMELKMVTRQKAPNKLLVETMMGNNVVSKQVFDGAKGKVTSPMGEQELEGEMLEQMKEGSAIIAETNFLKEGYSIELQGVETIDNRECYKIIVTRPSGNESTAYYAVADGLKYREVSSTPQGNMVTNIKDYKEVEGFMFPQAISQSVGPQNFEVTIDSIEINTGMEDAVFEN</sequence>
<reference evidence="1 2" key="1">
    <citation type="journal article" date="2015" name="Microbes Environ.">
        <title>Distribution and evolution of nitrogen fixation genes in the phylum bacteroidetes.</title>
        <authorList>
            <person name="Inoue J."/>
            <person name="Oshima K."/>
            <person name="Suda W."/>
            <person name="Sakamoto M."/>
            <person name="Iino T."/>
            <person name="Noda S."/>
            <person name="Hongoh Y."/>
            <person name="Hattori M."/>
            <person name="Ohkuma M."/>
        </authorList>
    </citation>
    <scope>NUCLEOTIDE SEQUENCE [LARGE SCALE GENOMIC DNA]</scope>
    <source>
        <strain evidence="1">JCM 15548</strain>
    </source>
</reference>
<dbReference type="STRING" id="1236989.JCM15548_11479"/>
<dbReference type="Gene3D" id="3.30.830.10">
    <property type="entry name" value="Metalloenzyme, LuxS/M16 peptidase-like"/>
    <property type="match status" value="1"/>
</dbReference>
<keyword evidence="2" id="KW-1185">Reference proteome</keyword>
<evidence type="ECO:0000313" key="1">
    <source>
        <dbReference type="EMBL" id="GAO29305.1"/>
    </source>
</evidence>
<comment type="caution">
    <text evidence="1">The sequence shown here is derived from an EMBL/GenBank/DDBJ whole genome shotgun (WGS) entry which is preliminary data.</text>
</comment>
<name>A0A0E9LWQ2_9BACT</name>
<dbReference type="SUPFAM" id="SSF63411">
    <property type="entry name" value="LuxS/MPP-like metallohydrolase"/>
    <property type="match status" value="1"/>
</dbReference>
<dbReference type="InterPro" id="IPR011249">
    <property type="entry name" value="Metalloenz_LuxS/M16"/>
</dbReference>
<proteinExistence type="predicted"/>
<gene>
    <name evidence="1" type="ORF">JCM15548_11479</name>
</gene>
<evidence type="ECO:0000313" key="2">
    <source>
        <dbReference type="Proteomes" id="UP000032900"/>
    </source>
</evidence>